<proteinExistence type="predicted"/>
<sequence>MAWMNFFVFDFSSLDFEEVEYLLQCSLSSLCCHLSDWPSLLCEYQEPKAVQYCLVMILYLARKQGDRLLPDHTVFSSVVALLQSVQEKSNCVIPCSVLRSALYLMAVTQERSLNLVGAHLNCIIKALSSCQNFSSLYSHHPALLHFIWRYPELAEKFGALVLELWFTKKAKTDAMKNTADVQETDETIESQTHQQQDEELDLQTLEMLSLMEKYPNVVLTLLVRSLNYRYKSECMFVNLETKT</sequence>
<comment type="caution">
    <text evidence="2">The sequence shown here is derived from an EMBL/GenBank/DDBJ whole genome shotgun (WGS) entry which is preliminary data.</text>
</comment>
<evidence type="ECO:0000313" key="2">
    <source>
        <dbReference type="EMBL" id="MEQ2194503.1"/>
    </source>
</evidence>
<organism evidence="2 3">
    <name type="scientific">Xenoophorus captivus</name>
    <dbReference type="NCBI Taxonomy" id="1517983"/>
    <lineage>
        <taxon>Eukaryota</taxon>
        <taxon>Metazoa</taxon>
        <taxon>Chordata</taxon>
        <taxon>Craniata</taxon>
        <taxon>Vertebrata</taxon>
        <taxon>Euteleostomi</taxon>
        <taxon>Actinopterygii</taxon>
        <taxon>Neopterygii</taxon>
        <taxon>Teleostei</taxon>
        <taxon>Neoteleostei</taxon>
        <taxon>Acanthomorphata</taxon>
        <taxon>Ovalentaria</taxon>
        <taxon>Atherinomorphae</taxon>
        <taxon>Cyprinodontiformes</taxon>
        <taxon>Goodeidae</taxon>
        <taxon>Xenoophorus</taxon>
    </lineage>
</organism>
<evidence type="ECO:0000256" key="1">
    <source>
        <dbReference type="SAM" id="MobiDB-lite"/>
    </source>
</evidence>
<feature type="region of interest" description="Disordered" evidence="1">
    <location>
        <begin position="177"/>
        <end position="198"/>
    </location>
</feature>
<protein>
    <submittedName>
        <fullName evidence="2">Uncharacterized protein</fullName>
    </submittedName>
</protein>
<dbReference type="Proteomes" id="UP001434883">
    <property type="component" value="Unassembled WGS sequence"/>
</dbReference>
<dbReference type="PANTHER" id="PTHR12044:SF14">
    <property type="entry name" value="MEIOTIC DOUBLE-STRANDED BREAK FORMATION PROTEIN 1"/>
    <property type="match status" value="1"/>
</dbReference>
<accession>A0ABV0QGA9</accession>
<name>A0ABV0QGA9_9TELE</name>
<evidence type="ECO:0000313" key="3">
    <source>
        <dbReference type="Proteomes" id="UP001434883"/>
    </source>
</evidence>
<dbReference type="PANTHER" id="PTHR12044">
    <property type="entry name" value="BCL2 INTERACTING MEDIATOR OF CELL DEATH"/>
    <property type="match status" value="1"/>
</dbReference>
<reference evidence="2 3" key="1">
    <citation type="submission" date="2021-06" db="EMBL/GenBank/DDBJ databases">
        <authorList>
            <person name="Palmer J.M."/>
        </authorList>
    </citation>
    <scope>NUCLEOTIDE SEQUENCE [LARGE SCALE GENOMIC DNA]</scope>
    <source>
        <strain evidence="2 3">XC_2019</strain>
        <tissue evidence="2">Muscle</tissue>
    </source>
</reference>
<gene>
    <name evidence="2" type="ORF">XENOCAPTIV_030210</name>
</gene>
<dbReference type="InterPro" id="IPR052133">
    <property type="entry name" value="Immune_Signaling-Apoptosis_Reg"/>
</dbReference>
<dbReference type="EMBL" id="JAHRIN010009323">
    <property type="protein sequence ID" value="MEQ2194503.1"/>
    <property type="molecule type" value="Genomic_DNA"/>
</dbReference>
<keyword evidence="3" id="KW-1185">Reference proteome</keyword>